<protein>
    <submittedName>
        <fullName evidence="2">Uncharacterized protein</fullName>
    </submittedName>
</protein>
<evidence type="ECO:0000313" key="2">
    <source>
        <dbReference type="EMBL" id="EEP78682.1"/>
    </source>
</evidence>
<dbReference type="EMBL" id="CH476616">
    <property type="protein sequence ID" value="EEP78682.1"/>
    <property type="molecule type" value="Genomic_DNA"/>
</dbReference>
<proteinExistence type="predicted"/>
<dbReference type="AlphaFoldDB" id="C4JR46"/>
<evidence type="ECO:0000256" key="1">
    <source>
        <dbReference type="SAM" id="MobiDB-lite"/>
    </source>
</evidence>
<sequence>MYIPEQLYDIESMHFHPDVCELLVCRHQGTHRSQNAQPSSSQQAVTPPSLRAVTAGSKQISREKGPVERHVSMFGYRPEDTQQPKRNIAEWSLLSRTSTPSTQASASPRICTPGNAIAAKRSLVTPQPLDFIDPSNCNPSPCLPRFDGIP</sequence>
<evidence type="ECO:0000313" key="3">
    <source>
        <dbReference type="Proteomes" id="UP000002058"/>
    </source>
</evidence>
<accession>C4JR46</accession>
<reference evidence="3" key="1">
    <citation type="journal article" date="2009" name="Genome Res.">
        <title>Comparative genomic analyses of the human fungal pathogens Coccidioides and their relatives.</title>
        <authorList>
            <person name="Sharpton T.J."/>
            <person name="Stajich J.E."/>
            <person name="Rounsley S.D."/>
            <person name="Gardner M.J."/>
            <person name="Wortman J.R."/>
            <person name="Jordar V.S."/>
            <person name="Maiti R."/>
            <person name="Kodira C.D."/>
            <person name="Neafsey D.E."/>
            <person name="Zeng Q."/>
            <person name="Hung C.-Y."/>
            <person name="McMahan C."/>
            <person name="Muszewska A."/>
            <person name="Grynberg M."/>
            <person name="Mandel M.A."/>
            <person name="Kellner E.M."/>
            <person name="Barker B.M."/>
            <person name="Galgiani J.N."/>
            <person name="Orbach M.J."/>
            <person name="Kirkland T.N."/>
            <person name="Cole G.T."/>
            <person name="Henn M.R."/>
            <person name="Birren B.W."/>
            <person name="Taylor J.W."/>
        </authorList>
    </citation>
    <scope>NUCLEOTIDE SEQUENCE [LARGE SCALE GENOMIC DNA]</scope>
    <source>
        <strain evidence="3">UAMH 1704</strain>
    </source>
</reference>
<gene>
    <name evidence="2" type="ORF">UREG_03528</name>
</gene>
<dbReference type="Proteomes" id="UP000002058">
    <property type="component" value="Unassembled WGS sequence"/>
</dbReference>
<dbReference type="VEuPathDB" id="FungiDB:UREG_03528"/>
<dbReference type="GeneID" id="8437430"/>
<feature type="region of interest" description="Disordered" evidence="1">
    <location>
        <begin position="31"/>
        <end position="66"/>
    </location>
</feature>
<dbReference type="HOGENOM" id="CLU_1741927_0_0_1"/>
<dbReference type="InParanoid" id="C4JR46"/>
<keyword evidence="3" id="KW-1185">Reference proteome</keyword>
<name>C4JR46_UNCRE</name>
<feature type="compositionally biased region" description="Low complexity" evidence="1">
    <location>
        <begin position="33"/>
        <end position="44"/>
    </location>
</feature>
<organism evidence="2 3">
    <name type="scientific">Uncinocarpus reesii (strain UAMH 1704)</name>
    <dbReference type="NCBI Taxonomy" id="336963"/>
    <lineage>
        <taxon>Eukaryota</taxon>
        <taxon>Fungi</taxon>
        <taxon>Dikarya</taxon>
        <taxon>Ascomycota</taxon>
        <taxon>Pezizomycotina</taxon>
        <taxon>Eurotiomycetes</taxon>
        <taxon>Eurotiomycetidae</taxon>
        <taxon>Onygenales</taxon>
        <taxon>Onygenaceae</taxon>
        <taxon>Uncinocarpus</taxon>
    </lineage>
</organism>
<dbReference type="RefSeq" id="XP_002544011.1">
    <property type="nucleotide sequence ID" value="XM_002543965.1"/>
</dbReference>
<dbReference type="KEGG" id="ure:UREG_03528"/>